<dbReference type="NCBIfam" id="NF002460">
    <property type="entry name" value="PRK01658.1"/>
    <property type="match status" value="1"/>
</dbReference>
<dbReference type="InterPro" id="IPR005538">
    <property type="entry name" value="LrgA/CidA"/>
</dbReference>
<evidence type="ECO:0000256" key="6">
    <source>
        <dbReference type="SAM" id="Phobius"/>
    </source>
</evidence>
<evidence type="ECO:0000313" key="7">
    <source>
        <dbReference type="EMBL" id="MFC4023389.1"/>
    </source>
</evidence>
<keyword evidence="5 6" id="KW-0472">Membrane</keyword>
<protein>
    <submittedName>
        <fullName evidence="7">CidA/LrgA family protein</fullName>
    </submittedName>
</protein>
<feature type="transmembrane region" description="Helical" evidence="6">
    <location>
        <begin position="88"/>
        <end position="108"/>
    </location>
</feature>
<evidence type="ECO:0000313" key="8">
    <source>
        <dbReference type="Proteomes" id="UP001595772"/>
    </source>
</evidence>
<evidence type="ECO:0000256" key="4">
    <source>
        <dbReference type="ARBA" id="ARBA00022989"/>
    </source>
</evidence>
<dbReference type="PANTHER" id="PTHR33931">
    <property type="entry name" value="HOLIN-LIKE PROTEIN CIDA-RELATED"/>
    <property type="match status" value="1"/>
</dbReference>
<dbReference type="Pfam" id="PF03788">
    <property type="entry name" value="LrgA"/>
    <property type="match status" value="1"/>
</dbReference>
<feature type="transmembrane region" description="Helical" evidence="6">
    <location>
        <begin position="30"/>
        <end position="51"/>
    </location>
</feature>
<dbReference type="RefSeq" id="WP_379495896.1">
    <property type="nucleotide sequence ID" value="NZ_JBHSAO010000003.1"/>
</dbReference>
<organism evidence="7 8">
    <name type="scientific">Oceanobacillus longus</name>
    <dbReference type="NCBI Taxonomy" id="930120"/>
    <lineage>
        <taxon>Bacteria</taxon>
        <taxon>Bacillati</taxon>
        <taxon>Bacillota</taxon>
        <taxon>Bacilli</taxon>
        <taxon>Bacillales</taxon>
        <taxon>Bacillaceae</taxon>
        <taxon>Oceanobacillus</taxon>
    </lineage>
</organism>
<keyword evidence="4 6" id="KW-1133">Transmembrane helix</keyword>
<evidence type="ECO:0000256" key="5">
    <source>
        <dbReference type="ARBA" id="ARBA00023136"/>
    </source>
</evidence>
<keyword evidence="8" id="KW-1185">Reference proteome</keyword>
<dbReference type="PANTHER" id="PTHR33931:SF2">
    <property type="entry name" value="HOLIN-LIKE PROTEIN CIDA"/>
    <property type="match status" value="1"/>
</dbReference>
<name>A0ABV8GU22_9BACI</name>
<keyword evidence="3 6" id="KW-0812">Transmembrane</keyword>
<evidence type="ECO:0000256" key="2">
    <source>
        <dbReference type="ARBA" id="ARBA00022475"/>
    </source>
</evidence>
<dbReference type="EMBL" id="JBHSAO010000003">
    <property type="protein sequence ID" value="MFC4023389.1"/>
    <property type="molecule type" value="Genomic_DNA"/>
</dbReference>
<comment type="caution">
    <text evidence="7">The sequence shown here is derived from an EMBL/GenBank/DDBJ whole genome shotgun (WGS) entry which is preliminary data.</text>
</comment>
<feature type="transmembrane region" description="Helical" evidence="6">
    <location>
        <begin position="63"/>
        <end position="82"/>
    </location>
</feature>
<accession>A0ABV8GU22</accession>
<evidence type="ECO:0000256" key="1">
    <source>
        <dbReference type="ARBA" id="ARBA00004651"/>
    </source>
</evidence>
<reference evidence="8" key="1">
    <citation type="journal article" date="2019" name="Int. J. Syst. Evol. Microbiol.">
        <title>The Global Catalogue of Microorganisms (GCM) 10K type strain sequencing project: providing services to taxonomists for standard genome sequencing and annotation.</title>
        <authorList>
            <consortium name="The Broad Institute Genomics Platform"/>
            <consortium name="The Broad Institute Genome Sequencing Center for Infectious Disease"/>
            <person name="Wu L."/>
            <person name="Ma J."/>
        </authorList>
    </citation>
    <scope>NUCLEOTIDE SEQUENCE [LARGE SCALE GENOMIC DNA]</scope>
    <source>
        <strain evidence="8">IBRC-M 10703</strain>
    </source>
</reference>
<evidence type="ECO:0000256" key="3">
    <source>
        <dbReference type="ARBA" id="ARBA00022692"/>
    </source>
</evidence>
<sequence length="123" mass="13956">MLRLDKIVIHIAILYIIYLLGNWIQQTFHLFVPGSVIGMIIFLILLLTNIIKIAWIEEGTKLFVNHLTLFFIPVTVGVVNYFDLFSGKGLLVVLIVLISTVLVMGISAKVTQWLIGKRELPHE</sequence>
<comment type="subcellular location">
    <subcellularLocation>
        <location evidence="1">Cell membrane</location>
        <topology evidence="1">Multi-pass membrane protein</topology>
    </subcellularLocation>
</comment>
<dbReference type="Proteomes" id="UP001595772">
    <property type="component" value="Unassembled WGS sequence"/>
</dbReference>
<feature type="transmembrane region" description="Helical" evidence="6">
    <location>
        <begin position="7"/>
        <end position="24"/>
    </location>
</feature>
<keyword evidence="2" id="KW-1003">Cell membrane</keyword>
<proteinExistence type="predicted"/>
<gene>
    <name evidence="7" type="ORF">ACFOUV_06070</name>
</gene>